<name>A0AAE3H3K1_9BACT</name>
<dbReference type="InterPro" id="IPR029062">
    <property type="entry name" value="Class_I_gatase-like"/>
</dbReference>
<dbReference type="PANTHER" id="PTHR42733:SF2">
    <property type="entry name" value="DJ-1_THIJ_PFPI FAMILY PROTEIN"/>
    <property type="match status" value="1"/>
</dbReference>
<comment type="caution">
    <text evidence="3">The sequence shown here is derived from an EMBL/GenBank/DDBJ whole genome shotgun (WGS) entry which is preliminary data.</text>
</comment>
<dbReference type="Proteomes" id="UP001204144">
    <property type="component" value="Unassembled WGS sequence"/>
</dbReference>
<dbReference type="Pfam" id="PF01965">
    <property type="entry name" value="DJ-1_PfpI"/>
    <property type="match status" value="1"/>
</dbReference>
<dbReference type="CDD" id="cd03169">
    <property type="entry name" value="GATase1_PfpI_1"/>
    <property type="match status" value="1"/>
</dbReference>
<dbReference type="InterPro" id="IPR002818">
    <property type="entry name" value="DJ-1/PfpI"/>
</dbReference>
<dbReference type="AlphaFoldDB" id="A0AAE3H3K1"/>
<dbReference type="Gene3D" id="3.40.50.880">
    <property type="match status" value="1"/>
</dbReference>
<evidence type="ECO:0000313" key="5">
    <source>
        <dbReference type="Proteomes" id="UP001204144"/>
    </source>
</evidence>
<dbReference type="InterPro" id="IPR006286">
    <property type="entry name" value="C56_PfpI-like"/>
</dbReference>
<protein>
    <submittedName>
        <fullName evidence="3">DJ-1/PfpI family protein</fullName>
    </submittedName>
</protein>
<comment type="similarity">
    <text evidence="1">Belongs to the peptidase C56 family.</text>
</comment>
<accession>A0AAE3H3K1</accession>
<dbReference type="PANTHER" id="PTHR42733">
    <property type="entry name" value="DJ-1 PROTEIN"/>
    <property type="match status" value="1"/>
</dbReference>
<dbReference type="EMBL" id="RJUF01000126">
    <property type="protein sequence ID" value="MCP9764248.1"/>
    <property type="molecule type" value="Genomic_DNA"/>
</dbReference>
<proteinExistence type="inferred from homology"/>
<evidence type="ECO:0000313" key="4">
    <source>
        <dbReference type="EMBL" id="MCP9765778.1"/>
    </source>
</evidence>
<evidence type="ECO:0000313" key="3">
    <source>
        <dbReference type="EMBL" id="MCP9764248.1"/>
    </source>
</evidence>
<keyword evidence="5" id="KW-1185">Reference proteome</keyword>
<dbReference type="RefSeq" id="WP_255037962.1">
    <property type="nucleotide sequence ID" value="NZ_RJUF01000126.1"/>
</dbReference>
<feature type="domain" description="DJ-1/PfpI" evidence="2">
    <location>
        <begin position="6"/>
        <end position="181"/>
    </location>
</feature>
<dbReference type="EMBL" id="RJUF01000192">
    <property type="protein sequence ID" value="MCP9765778.1"/>
    <property type="molecule type" value="Genomic_DNA"/>
</dbReference>
<dbReference type="SUPFAM" id="SSF52317">
    <property type="entry name" value="Class I glutamine amidotransferase-like"/>
    <property type="match status" value="1"/>
</dbReference>
<reference evidence="3 5" key="1">
    <citation type="submission" date="2018-11" db="EMBL/GenBank/DDBJ databases">
        <title>Novel bacteria species description.</title>
        <authorList>
            <person name="Han J.-H."/>
        </authorList>
    </citation>
    <scope>NUCLEOTIDE SEQUENCE [LARGE SCALE GENOMIC DNA]</scope>
    <source>
        <strain evidence="3 5">KCTC23259</strain>
    </source>
</reference>
<gene>
    <name evidence="3" type="ORF">EGI31_14980</name>
    <name evidence="4" type="ORF">EGI31_22820</name>
</gene>
<evidence type="ECO:0000259" key="2">
    <source>
        <dbReference type="Pfam" id="PF01965"/>
    </source>
</evidence>
<sequence>MSKKGKILIITGDAGEGYECLYGKHRFEEAGYESVIAAPSVKRLNLVIHDFEPGWDTYVEKPGYLVESDIAFDDVKVEEYLAVLILGGRAPEFLRHNDKVIEIVRAFDKADKFIFSICHGIQILTAAGLVKGKTVTCYENVRFEVEACGGNFVGKNEAVRDGRYVSGQTWQSHPDFYRMVFECLGEG</sequence>
<organism evidence="3 5">
    <name type="scientific">Lacihabitans soyangensis</name>
    <dbReference type="NCBI Taxonomy" id="869394"/>
    <lineage>
        <taxon>Bacteria</taxon>
        <taxon>Pseudomonadati</taxon>
        <taxon>Bacteroidota</taxon>
        <taxon>Cytophagia</taxon>
        <taxon>Cytophagales</taxon>
        <taxon>Leadbetterellaceae</taxon>
        <taxon>Lacihabitans</taxon>
    </lineage>
</organism>
<evidence type="ECO:0000256" key="1">
    <source>
        <dbReference type="ARBA" id="ARBA00008542"/>
    </source>
</evidence>
<dbReference type="PROSITE" id="PS51276">
    <property type="entry name" value="PEPTIDASE_C56_PFPI"/>
    <property type="match status" value="1"/>
</dbReference>